<dbReference type="CDD" id="cd22160">
    <property type="entry name" value="F-box_AtFBL13-like"/>
    <property type="match status" value="1"/>
</dbReference>
<dbReference type="Pfam" id="PF00646">
    <property type="entry name" value="F-box"/>
    <property type="match status" value="1"/>
</dbReference>
<dbReference type="InterPro" id="IPR001810">
    <property type="entry name" value="F-box_dom"/>
</dbReference>
<dbReference type="EMBL" id="JADFTS010000008">
    <property type="protein sequence ID" value="KAF9592096.1"/>
    <property type="molecule type" value="Genomic_DNA"/>
</dbReference>
<comment type="caution">
    <text evidence="2">The sequence shown here is derived from an EMBL/GenBank/DDBJ whole genome shotgun (WGS) entry which is preliminary data.</text>
</comment>
<dbReference type="PANTHER" id="PTHR34223">
    <property type="entry name" value="OS11G0201299 PROTEIN"/>
    <property type="match status" value="1"/>
</dbReference>
<dbReference type="InterPro" id="IPR053781">
    <property type="entry name" value="F-box_AtFBL13-like"/>
</dbReference>
<accession>A0A835H2N3</accession>
<dbReference type="AlphaFoldDB" id="A0A835H2N3"/>
<evidence type="ECO:0000313" key="3">
    <source>
        <dbReference type="Proteomes" id="UP000631114"/>
    </source>
</evidence>
<reference evidence="2 3" key="1">
    <citation type="submission" date="2020-10" db="EMBL/GenBank/DDBJ databases">
        <title>The Coptis chinensis genome and diversification of protoberbering-type alkaloids.</title>
        <authorList>
            <person name="Wang B."/>
            <person name="Shu S."/>
            <person name="Song C."/>
            <person name="Liu Y."/>
        </authorList>
    </citation>
    <scope>NUCLEOTIDE SEQUENCE [LARGE SCALE GENOMIC DNA]</scope>
    <source>
        <strain evidence="2">HL-2020</strain>
        <tissue evidence="2">Leaf</tissue>
    </source>
</reference>
<organism evidence="2 3">
    <name type="scientific">Coptis chinensis</name>
    <dbReference type="NCBI Taxonomy" id="261450"/>
    <lineage>
        <taxon>Eukaryota</taxon>
        <taxon>Viridiplantae</taxon>
        <taxon>Streptophyta</taxon>
        <taxon>Embryophyta</taxon>
        <taxon>Tracheophyta</taxon>
        <taxon>Spermatophyta</taxon>
        <taxon>Magnoliopsida</taxon>
        <taxon>Ranunculales</taxon>
        <taxon>Ranunculaceae</taxon>
        <taxon>Coptidoideae</taxon>
        <taxon>Coptis</taxon>
    </lineage>
</organism>
<dbReference type="Proteomes" id="UP000631114">
    <property type="component" value="Unassembled WGS sequence"/>
</dbReference>
<name>A0A835H2N3_9MAGN</name>
<dbReference type="InterPro" id="IPR053197">
    <property type="entry name" value="F-box_SCFL_complex_component"/>
</dbReference>
<dbReference type="PANTHER" id="PTHR34223:SF51">
    <property type="entry name" value="OS06G0556300 PROTEIN"/>
    <property type="match status" value="1"/>
</dbReference>
<keyword evidence="3" id="KW-1185">Reference proteome</keyword>
<gene>
    <name evidence="2" type="ORF">IFM89_011934</name>
</gene>
<protein>
    <recommendedName>
        <fullName evidence="1">F-box domain-containing protein</fullName>
    </recommendedName>
</protein>
<dbReference type="InterPro" id="IPR036047">
    <property type="entry name" value="F-box-like_dom_sf"/>
</dbReference>
<dbReference type="PROSITE" id="PS50181">
    <property type="entry name" value="FBOX"/>
    <property type="match status" value="1"/>
</dbReference>
<feature type="domain" description="F-box" evidence="1">
    <location>
        <begin position="10"/>
        <end position="60"/>
    </location>
</feature>
<evidence type="ECO:0000259" key="1">
    <source>
        <dbReference type="PROSITE" id="PS50181"/>
    </source>
</evidence>
<sequence>MSNNGSKSSVDRISDLPDPMIHHIFSFLDMREVVQTSILSKRWTHLWKSTPNLDFYLSQYNISGGTSMECWKTKKFINLVNQVLVFRDTLTYTSSVSALKST</sequence>
<dbReference type="SUPFAM" id="SSF81383">
    <property type="entry name" value="F-box domain"/>
    <property type="match status" value="1"/>
</dbReference>
<dbReference type="OrthoDB" id="677997at2759"/>
<dbReference type="Gene3D" id="1.20.1280.50">
    <property type="match status" value="1"/>
</dbReference>
<evidence type="ECO:0000313" key="2">
    <source>
        <dbReference type="EMBL" id="KAF9592096.1"/>
    </source>
</evidence>
<proteinExistence type="predicted"/>